<dbReference type="SUPFAM" id="SSF81383">
    <property type="entry name" value="F-box domain"/>
    <property type="match status" value="1"/>
</dbReference>
<dbReference type="PROSITE" id="PS50082">
    <property type="entry name" value="WD_REPEATS_2"/>
    <property type="match status" value="6"/>
</dbReference>
<feature type="repeat" description="WD" evidence="3">
    <location>
        <begin position="392"/>
        <end position="432"/>
    </location>
</feature>
<name>A0A1R0H400_9FUNG</name>
<feature type="repeat" description="WD" evidence="3">
    <location>
        <begin position="231"/>
        <end position="270"/>
    </location>
</feature>
<feature type="repeat" description="WD" evidence="3">
    <location>
        <begin position="271"/>
        <end position="300"/>
    </location>
</feature>
<keyword evidence="5" id="KW-1185">Reference proteome</keyword>
<comment type="caution">
    <text evidence="4">The sequence shown here is derived from an EMBL/GenBank/DDBJ whole genome shotgun (WGS) entry which is preliminary data.</text>
</comment>
<evidence type="ECO:0000313" key="5">
    <source>
        <dbReference type="Proteomes" id="UP000187455"/>
    </source>
</evidence>
<dbReference type="Gene3D" id="2.130.10.10">
    <property type="entry name" value="YVTN repeat-like/Quinoprotein amine dehydrogenase"/>
    <property type="match status" value="2"/>
</dbReference>
<sequence>MDTVLTCRLVSREWMQFIDDNIVWKRLFVRNKSWLTTHIKRFLDKDTRPFPESPNFWLEDQLLFSQKIPFQRYILDKIKTSPGPQFLDDSSGAIYLMSQKQVSTSPKCDNKRNNVRHDSASYEISVKTRQFMLNDEPENNSDSGTIIPNTINRSKPSNYIYALNLDWALVYKSFYNLEKNWREGNASMCTLYGHSDSIYCLQFDKHKFITGSRDKSIKVWDMRSLMCIKTLTGHNASVLCLKYDDEIMVTGSSDSSVIVWSMKTYNIITILRSHLAGVLDVTFSADYIISCSKDATIKVWGRKSDFPLLYTISGHAGPVNAISLHGNFLASASGDTLIKLWCLKTGAEKMVFKGHSRGLACVQFDGKTIISGSNDKSIKVWDAVTGECRFTLLGHTDLVRTLFFPGGNKAISGSYDQTVKVWDIQNGELLLDITKVHSSWVFDVQFDKSKIIR</sequence>
<dbReference type="PRINTS" id="PR00320">
    <property type="entry name" value="GPROTEINBRPT"/>
</dbReference>
<dbReference type="PROSITE" id="PS00678">
    <property type="entry name" value="WD_REPEATS_1"/>
    <property type="match status" value="1"/>
</dbReference>
<dbReference type="AlphaFoldDB" id="A0A1R0H400"/>
<keyword evidence="2" id="KW-0677">Repeat</keyword>
<dbReference type="SUPFAM" id="SSF50978">
    <property type="entry name" value="WD40 repeat-like"/>
    <property type="match status" value="1"/>
</dbReference>
<accession>A0A1R0H400</accession>
<dbReference type="SMART" id="SM00320">
    <property type="entry name" value="WD40"/>
    <property type="match status" value="6"/>
</dbReference>
<reference evidence="4 5" key="1">
    <citation type="journal article" date="2016" name="Mol. Biol. Evol.">
        <title>Genome-Wide Survey of Gut Fungi (Harpellales) Reveals the First Horizontally Transferred Ubiquitin Gene from a Mosquito Host.</title>
        <authorList>
            <person name="Wang Y."/>
            <person name="White M.M."/>
            <person name="Kvist S."/>
            <person name="Moncalvo J.M."/>
        </authorList>
    </citation>
    <scope>NUCLEOTIDE SEQUENCE [LARGE SCALE GENOMIC DNA]</scope>
    <source>
        <strain evidence="4 5">ALG-7-W6</strain>
    </source>
</reference>
<dbReference type="EMBL" id="LSSL01000734">
    <property type="protein sequence ID" value="OLY83828.1"/>
    <property type="molecule type" value="Genomic_DNA"/>
</dbReference>
<dbReference type="InterPro" id="IPR020472">
    <property type="entry name" value="WD40_PAC1"/>
</dbReference>
<evidence type="ECO:0000256" key="2">
    <source>
        <dbReference type="ARBA" id="ARBA00022737"/>
    </source>
</evidence>
<protein>
    <submittedName>
        <fullName evidence="4">F-box/WD repeat-containing protein 11</fullName>
    </submittedName>
</protein>
<dbReference type="STRING" id="133383.A0A1R0H400"/>
<dbReference type="InterPro" id="IPR015943">
    <property type="entry name" value="WD40/YVTN_repeat-like_dom_sf"/>
</dbReference>
<dbReference type="InterPro" id="IPR036322">
    <property type="entry name" value="WD40_repeat_dom_sf"/>
</dbReference>
<keyword evidence="1 3" id="KW-0853">WD repeat</keyword>
<feature type="repeat" description="WD" evidence="3">
    <location>
        <begin position="191"/>
        <end position="230"/>
    </location>
</feature>
<dbReference type="OrthoDB" id="19711at2759"/>
<dbReference type="InterPro" id="IPR036047">
    <property type="entry name" value="F-box-like_dom_sf"/>
</dbReference>
<dbReference type="CDD" id="cd00200">
    <property type="entry name" value="WD40"/>
    <property type="match status" value="1"/>
</dbReference>
<dbReference type="PANTHER" id="PTHR19848:SF8">
    <property type="entry name" value="F-BOX AND WD REPEAT DOMAIN CONTAINING 7"/>
    <property type="match status" value="1"/>
</dbReference>
<evidence type="ECO:0000313" key="4">
    <source>
        <dbReference type="EMBL" id="OLY83828.1"/>
    </source>
</evidence>
<evidence type="ECO:0000256" key="1">
    <source>
        <dbReference type="ARBA" id="ARBA00022574"/>
    </source>
</evidence>
<feature type="repeat" description="WD" evidence="3">
    <location>
        <begin position="312"/>
        <end position="351"/>
    </location>
</feature>
<dbReference type="Proteomes" id="UP000187455">
    <property type="component" value="Unassembled WGS sequence"/>
</dbReference>
<dbReference type="Pfam" id="PF00400">
    <property type="entry name" value="WD40"/>
    <property type="match status" value="6"/>
</dbReference>
<dbReference type="PANTHER" id="PTHR19848">
    <property type="entry name" value="WD40 REPEAT PROTEIN"/>
    <property type="match status" value="1"/>
</dbReference>
<proteinExistence type="predicted"/>
<organism evidence="4 5">
    <name type="scientific">Smittium mucronatum</name>
    <dbReference type="NCBI Taxonomy" id="133383"/>
    <lineage>
        <taxon>Eukaryota</taxon>
        <taxon>Fungi</taxon>
        <taxon>Fungi incertae sedis</taxon>
        <taxon>Zoopagomycota</taxon>
        <taxon>Kickxellomycotina</taxon>
        <taxon>Harpellomycetes</taxon>
        <taxon>Harpellales</taxon>
        <taxon>Legeriomycetaceae</taxon>
        <taxon>Smittium</taxon>
    </lineage>
</organism>
<dbReference type="InterPro" id="IPR019775">
    <property type="entry name" value="WD40_repeat_CS"/>
</dbReference>
<dbReference type="PROSITE" id="PS50294">
    <property type="entry name" value="WD_REPEATS_REGION"/>
    <property type="match status" value="6"/>
</dbReference>
<gene>
    <name evidence="4" type="ORF">AYI68_g2024</name>
</gene>
<feature type="repeat" description="WD" evidence="3">
    <location>
        <begin position="352"/>
        <end position="391"/>
    </location>
</feature>
<evidence type="ECO:0000256" key="3">
    <source>
        <dbReference type="PROSITE-ProRule" id="PRU00221"/>
    </source>
</evidence>
<dbReference type="InterPro" id="IPR001680">
    <property type="entry name" value="WD40_rpt"/>
</dbReference>